<proteinExistence type="predicted"/>
<name>A0A8H7QV12_9FUNG</name>
<dbReference type="SUPFAM" id="SSF50729">
    <property type="entry name" value="PH domain-like"/>
    <property type="match status" value="1"/>
</dbReference>
<dbReference type="Proteomes" id="UP000650833">
    <property type="component" value="Unassembled WGS sequence"/>
</dbReference>
<dbReference type="InterPro" id="IPR051707">
    <property type="entry name" value="PI-Interact_SigTrans_Reg"/>
</dbReference>
<dbReference type="InterPro" id="IPR011993">
    <property type="entry name" value="PH-like_dom_sf"/>
</dbReference>
<keyword evidence="4" id="KW-1185">Reference proteome</keyword>
<dbReference type="CDD" id="cd00821">
    <property type="entry name" value="PH"/>
    <property type="match status" value="1"/>
</dbReference>
<feature type="region of interest" description="Disordered" evidence="1">
    <location>
        <begin position="1"/>
        <end position="22"/>
    </location>
</feature>
<accession>A0A8H7QV12</accession>
<dbReference type="OrthoDB" id="73680at2759"/>
<dbReference type="PANTHER" id="PTHR14336">
    <property type="entry name" value="TANDEM PH DOMAIN CONTAINING PROTEIN"/>
    <property type="match status" value="1"/>
</dbReference>
<reference evidence="3" key="1">
    <citation type="submission" date="2020-12" db="EMBL/GenBank/DDBJ databases">
        <title>Metabolic potential, ecology and presence of endohyphal bacteria is reflected in genomic diversity of Mucoromycotina.</title>
        <authorList>
            <person name="Muszewska A."/>
            <person name="Okrasinska A."/>
            <person name="Steczkiewicz K."/>
            <person name="Drgas O."/>
            <person name="Orlowska M."/>
            <person name="Perlinska-Lenart U."/>
            <person name="Aleksandrzak-Piekarczyk T."/>
            <person name="Szatraj K."/>
            <person name="Zielenkiewicz U."/>
            <person name="Pilsyk S."/>
            <person name="Malc E."/>
            <person name="Mieczkowski P."/>
            <person name="Kruszewska J.S."/>
            <person name="Biernat P."/>
            <person name="Pawlowska J."/>
        </authorList>
    </citation>
    <scope>NUCLEOTIDE SEQUENCE</scope>
    <source>
        <strain evidence="3">CBS 226.32</strain>
    </source>
</reference>
<evidence type="ECO:0000313" key="4">
    <source>
        <dbReference type="Proteomes" id="UP000650833"/>
    </source>
</evidence>
<dbReference type="Gene3D" id="2.30.29.30">
    <property type="entry name" value="Pleckstrin-homology domain (PH domain)/Phosphotyrosine-binding domain (PTB)"/>
    <property type="match status" value="1"/>
</dbReference>
<organism evidence="3 4">
    <name type="scientific">Mucor plumbeus</name>
    <dbReference type="NCBI Taxonomy" id="97098"/>
    <lineage>
        <taxon>Eukaryota</taxon>
        <taxon>Fungi</taxon>
        <taxon>Fungi incertae sedis</taxon>
        <taxon>Mucoromycota</taxon>
        <taxon>Mucoromycotina</taxon>
        <taxon>Mucoromycetes</taxon>
        <taxon>Mucorales</taxon>
        <taxon>Mucorineae</taxon>
        <taxon>Mucoraceae</taxon>
        <taxon>Mucor</taxon>
    </lineage>
</organism>
<sequence length="356" mass="40508">MPNFNKPTTATPSVKAANDSSPPSTIRLKGYLMKQKHGKCKAWLKRYFVLYGEELRYYKNKVPIHIDYILFSYTNFIITIKKNDTNVLAVISLDHYSLVPDAQPLTSLNQKQWKYNTFCLVSDDEKKFDWPDYFLQAPSAEERAIWVDSLQDHVSQSTTVLEKWLGRLQLPPQDMQALSIYQPSISSPTTPTFIKNLPELPNSPASEASSTSYIQLPPQHHALRYYKSAESLNTFTTRSSNVSSGKRRPSDFLPSRSSDMSNKLLSSKMFSWTRSKSNNSSVSSIAESMYTQDADDGNSSRLLSTPKSVPIALECPIIHPSEYNHDDDPSERILLHKDPTTQYFYANNKPCPIEQQ</sequence>
<feature type="region of interest" description="Disordered" evidence="1">
    <location>
        <begin position="237"/>
        <end position="259"/>
    </location>
</feature>
<feature type="domain" description="PH" evidence="2">
    <location>
        <begin position="25"/>
        <end position="155"/>
    </location>
</feature>
<dbReference type="SMART" id="SM00233">
    <property type="entry name" value="PH"/>
    <property type="match status" value="1"/>
</dbReference>
<protein>
    <recommendedName>
        <fullName evidence="2">PH domain-containing protein</fullName>
    </recommendedName>
</protein>
<dbReference type="InterPro" id="IPR001849">
    <property type="entry name" value="PH_domain"/>
</dbReference>
<evidence type="ECO:0000256" key="1">
    <source>
        <dbReference type="SAM" id="MobiDB-lite"/>
    </source>
</evidence>
<dbReference type="AlphaFoldDB" id="A0A8H7QV12"/>
<dbReference type="Pfam" id="PF00169">
    <property type="entry name" value="PH"/>
    <property type="match status" value="1"/>
</dbReference>
<dbReference type="EMBL" id="JAEPRC010000358">
    <property type="protein sequence ID" value="KAG2199274.1"/>
    <property type="molecule type" value="Genomic_DNA"/>
</dbReference>
<dbReference type="PROSITE" id="PS50003">
    <property type="entry name" value="PH_DOMAIN"/>
    <property type="match status" value="1"/>
</dbReference>
<gene>
    <name evidence="3" type="ORF">INT46_008816</name>
</gene>
<evidence type="ECO:0000313" key="3">
    <source>
        <dbReference type="EMBL" id="KAG2199274.1"/>
    </source>
</evidence>
<evidence type="ECO:0000259" key="2">
    <source>
        <dbReference type="PROSITE" id="PS50003"/>
    </source>
</evidence>
<comment type="caution">
    <text evidence="3">The sequence shown here is derived from an EMBL/GenBank/DDBJ whole genome shotgun (WGS) entry which is preliminary data.</text>
</comment>